<dbReference type="EMBL" id="HBGE01103722">
    <property type="protein sequence ID" value="CAD9185044.1"/>
    <property type="molecule type" value="Transcribed_RNA"/>
</dbReference>
<protein>
    <recommendedName>
        <fullName evidence="3">Sulfotransferase domain-containing protein</fullName>
    </recommendedName>
</protein>
<reference evidence="2" key="1">
    <citation type="submission" date="2021-01" db="EMBL/GenBank/DDBJ databases">
        <authorList>
            <person name="Corre E."/>
            <person name="Pelletier E."/>
            <person name="Niang G."/>
            <person name="Scheremetjew M."/>
            <person name="Finn R."/>
            <person name="Kale V."/>
            <person name="Holt S."/>
            <person name="Cochrane G."/>
            <person name="Meng A."/>
            <person name="Brown T."/>
            <person name="Cohen L."/>
        </authorList>
    </citation>
    <scope>NUCLEOTIDE SEQUENCE</scope>
    <source>
        <strain evidence="2">OF101</strain>
    </source>
</reference>
<name>A0A7S1WSW6_ALECA</name>
<gene>
    <name evidence="2" type="ORF">ACAT0790_LOCUS61818</name>
</gene>
<accession>A0A7S1WSW6</accession>
<keyword evidence="1" id="KW-0732">Signal</keyword>
<organism evidence="2">
    <name type="scientific">Alexandrium catenella</name>
    <name type="common">Red tide dinoflagellate</name>
    <name type="synonym">Gonyaulax catenella</name>
    <dbReference type="NCBI Taxonomy" id="2925"/>
    <lineage>
        <taxon>Eukaryota</taxon>
        <taxon>Sar</taxon>
        <taxon>Alveolata</taxon>
        <taxon>Dinophyceae</taxon>
        <taxon>Gonyaulacales</taxon>
        <taxon>Pyrocystaceae</taxon>
        <taxon>Alexandrium</taxon>
    </lineage>
</organism>
<feature type="chain" id="PRO_5031377607" description="Sulfotransferase domain-containing protein" evidence="1">
    <location>
        <begin position="21"/>
        <end position="316"/>
    </location>
</feature>
<dbReference type="AlphaFoldDB" id="A0A7S1WSW6"/>
<evidence type="ECO:0000313" key="2">
    <source>
        <dbReference type="EMBL" id="CAD9185044.1"/>
    </source>
</evidence>
<evidence type="ECO:0008006" key="3">
    <source>
        <dbReference type="Google" id="ProtNLM"/>
    </source>
</evidence>
<proteinExistence type="predicted"/>
<feature type="signal peptide" evidence="1">
    <location>
        <begin position="1"/>
        <end position="20"/>
    </location>
</feature>
<evidence type="ECO:0000256" key="1">
    <source>
        <dbReference type="SAM" id="SignalP"/>
    </source>
</evidence>
<sequence length="316" mass="35817">MRPAVGILYALLLSAGAVLVERPQQHASHPVLFDRRAPAVVFTAGKVGSTTIARSLAVEVYFQGNLRYRYLTGTPQKWPLIVKTHMPSVAADFIKARGSHAGPVWVFAAVRQPFTRLVSNYFEAIETGGYRSRERTLAMSMREMREDFLAWVNKSRGAGCHPFFHGLRQVVGVNLADYAFPFEEGKLMVKSQVNSTSLVVALLRFEDIARWGEIMRENVPWWRDGRFHVQDSRLTWYSDKYKEFSRYLKWPRAKADELMKCDHFHFYSPAERAAFYQHAVGDGPPPRVHSDGVAQLEVDGRPEALFTFGGGAMSDD</sequence>